<proteinExistence type="predicted"/>
<sequence>MTRKKMILRLLFLLCALALTTSAYPIWGGINSVDVAGNTCPAITSLNVKCPLLCVSGDPILHCPAAVSVFVLPEPSADNPCDCSQAQPSAYHPCSSGLRVNLTSYLQSNKTAVTQQACAQALAVDMGAYGDATGRPFFVSSCPAGVTKTWTYREPGWLGTWAGLGALIGLLVVWHWYKRFRERRYKSAPTHTSHANDSYSTSSKDTLKAQADSIELAPFKTSLDSNRSLVSSTDSVTPLDAAANIMDPRHGDAERLVTADYYGAFTGMPFGLFLGDATLSLQAFMGVFYGAAAWLLGVSVLRDRLRNYLRPPSVAQYIQVEKHLDTIVMLDKDGSGMLRWLRRCEDRLTRAFGYVSSFMNLFLA</sequence>
<name>A0A433DJD5_9FUNG</name>
<feature type="chain" id="PRO_5019002238" evidence="2">
    <location>
        <begin position="24"/>
        <end position="364"/>
    </location>
</feature>
<dbReference type="AlphaFoldDB" id="A0A433DJD5"/>
<keyword evidence="1" id="KW-1133">Transmembrane helix</keyword>
<dbReference type="EMBL" id="RBNI01001155">
    <property type="protein sequence ID" value="RUP50836.1"/>
    <property type="molecule type" value="Genomic_DNA"/>
</dbReference>
<feature type="transmembrane region" description="Helical" evidence="1">
    <location>
        <begin position="256"/>
        <end position="275"/>
    </location>
</feature>
<evidence type="ECO:0000256" key="2">
    <source>
        <dbReference type="SAM" id="SignalP"/>
    </source>
</evidence>
<keyword evidence="1" id="KW-0812">Transmembrane</keyword>
<feature type="signal peptide" evidence="2">
    <location>
        <begin position="1"/>
        <end position="23"/>
    </location>
</feature>
<keyword evidence="4" id="KW-1185">Reference proteome</keyword>
<feature type="transmembrane region" description="Helical" evidence="1">
    <location>
        <begin position="281"/>
        <end position="301"/>
    </location>
</feature>
<evidence type="ECO:0000313" key="3">
    <source>
        <dbReference type="EMBL" id="RUP50836.1"/>
    </source>
</evidence>
<dbReference type="Proteomes" id="UP000268093">
    <property type="component" value="Unassembled WGS sequence"/>
</dbReference>
<gene>
    <name evidence="3" type="ORF">BC936DRAFT_137527</name>
</gene>
<evidence type="ECO:0000256" key="1">
    <source>
        <dbReference type="SAM" id="Phobius"/>
    </source>
</evidence>
<keyword evidence="2" id="KW-0732">Signal</keyword>
<protein>
    <submittedName>
        <fullName evidence="3">Uncharacterized protein</fullName>
    </submittedName>
</protein>
<organism evidence="3 4">
    <name type="scientific">Jimgerdemannia flammicorona</name>
    <dbReference type="NCBI Taxonomy" id="994334"/>
    <lineage>
        <taxon>Eukaryota</taxon>
        <taxon>Fungi</taxon>
        <taxon>Fungi incertae sedis</taxon>
        <taxon>Mucoromycota</taxon>
        <taxon>Mucoromycotina</taxon>
        <taxon>Endogonomycetes</taxon>
        <taxon>Endogonales</taxon>
        <taxon>Endogonaceae</taxon>
        <taxon>Jimgerdemannia</taxon>
    </lineage>
</organism>
<accession>A0A433DJD5</accession>
<feature type="transmembrane region" description="Helical" evidence="1">
    <location>
        <begin position="157"/>
        <end position="177"/>
    </location>
</feature>
<reference evidence="3 4" key="1">
    <citation type="journal article" date="2018" name="New Phytol.">
        <title>Phylogenomics of Endogonaceae and evolution of mycorrhizas within Mucoromycota.</title>
        <authorList>
            <person name="Chang Y."/>
            <person name="Desiro A."/>
            <person name="Na H."/>
            <person name="Sandor L."/>
            <person name="Lipzen A."/>
            <person name="Clum A."/>
            <person name="Barry K."/>
            <person name="Grigoriev I.V."/>
            <person name="Martin F.M."/>
            <person name="Stajich J.E."/>
            <person name="Smith M.E."/>
            <person name="Bonito G."/>
            <person name="Spatafora J.W."/>
        </authorList>
    </citation>
    <scope>NUCLEOTIDE SEQUENCE [LARGE SCALE GENOMIC DNA]</scope>
    <source>
        <strain evidence="3 4">GMNB39</strain>
    </source>
</reference>
<evidence type="ECO:0000313" key="4">
    <source>
        <dbReference type="Proteomes" id="UP000268093"/>
    </source>
</evidence>
<comment type="caution">
    <text evidence="3">The sequence shown here is derived from an EMBL/GenBank/DDBJ whole genome shotgun (WGS) entry which is preliminary data.</text>
</comment>
<keyword evidence="1" id="KW-0472">Membrane</keyword>